<evidence type="ECO:0000313" key="2">
    <source>
        <dbReference type="Proteomes" id="UP000001918"/>
    </source>
</evidence>
<organism evidence="1 2">
    <name type="scientific">Thermomonospora curvata (strain ATCC 19995 / DSM 43183 / JCM 3096 / KCTC 9072 / NBRC 15933 / NCIMB 10081 / Henssen B9)</name>
    <dbReference type="NCBI Taxonomy" id="471852"/>
    <lineage>
        <taxon>Bacteria</taxon>
        <taxon>Bacillati</taxon>
        <taxon>Actinomycetota</taxon>
        <taxon>Actinomycetes</taxon>
        <taxon>Streptosporangiales</taxon>
        <taxon>Thermomonosporaceae</taxon>
        <taxon>Thermomonospora</taxon>
    </lineage>
</organism>
<proteinExistence type="predicted"/>
<evidence type="ECO:0000313" key="1">
    <source>
        <dbReference type="EMBL" id="ACY98186.1"/>
    </source>
</evidence>
<dbReference type="AlphaFoldDB" id="D1A517"/>
<sequence length="96" mass="10953">MARTISEEHIGLAHLDELGRELTDRGYLTMIVTAGIPRLDVLNRTDPERHGTVLCERGAHEEERWFWWSWADRIAPVTDLRRAADLIDRFLSGAAG</sequence>
<dbReference type="HOGENOM" id="CLU_185373_0_0_11"/>
<dbReference type="Proteomes" id="UP000001918">
    <property type="component" value="Chromosome"/>
</dbReference>
<dbReference type="RefSeq" id="WP_012852970.1">
    <property type="nucleotide sequence ID" value="NC_013510.1"/>
</dbReference>
<dbReference type="KEGG" id="tcu:Tcur_2632"/>
<dbReference type="STRING" id="471852.Tcur_2632"/>
<accession>D1A517</accession>
<dbReference type="EMBL" id="CP001738">
    <property type="protein sequence ID" value="ACY98186.1"/>
    <property type="molecule type" value="Genomic_DNA"/>
</dbReference>
<dbReference type="OrthoDB" id="3480393at2"/>
<reference evidence="1 2" key="1">
    <citation type="journal article" date="2011" name="Stand. Genomic Sci.">
        <title>Complete genome sequence of Thermomonospora curvata type strain (B9).</title>
        <authorList>
            <person name="Chertkov O."/>
            <person name="Sikorski J."/>
            <person name="Nolan M."/>
            <person name="Lapidus A."/>
            <person name="Lucas S."/>
            <person name="Del Rio T.G."/>
            <person name="Tice H."/>
            <person name="Cheng J.F."/>
            <person name="Goodwin L."/>
            <person name="Pitluck S."/>
            <person name="Liolios K."/>
            <person name="Ivanova N."/>
            <person name="Mavromatis K."/>
            <person name="Mikhailova N."/>
            <person name="Ovchinnikova G."/>
            <person name="Pati A."/>
            <person name="Chen A."/>
            <person name="Palaniappan K."/>
            <person name="Djao O.D."/>
            <person name="Land M."/>
            <person name="Hauser L."/>
            <person name="Chang Y.J."/>
            <person name="Jeffries C.D."/>
            <person name="Brettin T."/>
            <person name="Han C."/>
            <person name="Detter J.C."/>
            <person name="Rohde M."/>
            <person name="Goker M."/>
            <person name="Woyke T."/>
            <person name="Bristow J."/>
            <person name="Eisen J.A."/>
            <person name="Markowitz V."/>
            <person name="Hugenholtz P."/>
            <person name="Klenk H.P."/>
            <person name="Kyrpides N.C."/>
        </authorList>
    </citation>
    <scope>NUCLEOTIDE SEQUENCE [LARGE SCALE GENOMIC DNA]</scope>
    <source>
        <strain evidence="2">ATCC 19995 / DSM 43183 / JCM 3096 / KCTC 9072 / NBRC 15933 / NCIMB 10081 / Henssen B9</strain>
    </source>
</reference>
<protein>
    <submittedName>
        <fullName evidence="1">Uncharacterized protein</fullName>
    </submittedName>
</protein>
<name>D1A517_THECD</name>
<keyword evidence="2" id="KW-1185">Reference proteome</keyword>
<gene>
    <name evidence="1" type="ordered locus">Tcur_2632</name>
</gene>